<gene>
    <name evidence="1" type="ORF">LVIROSA_LOCUS39828</name>
</gene>
<organism evidence="1 2">
    <name type="scientific">Lactuca virosa</name>
    <dbReference type="NCBI Taxonomy" id="75947"/>
    <lineage>
        <taxon>Eukaryota</taxon>
        <taxon>Viridiplantae</taxon>
        <taxon>Streptophyta</taxon>
        <taxon>Embryophyta</taxon>
        <taxon>Tracheophyta</taxon>
        <taxon>Spermatophyta</taxon>
        <taxon>Magnoliopsida</taxon>
        <taxon>eudicotyledons</taxon>
        <taxon>Gunneridae</taxon>
        <taxon>Pentapetalae</taxon>
        <taxon>asterids</taxon>
        <taxon>campanulids</taxon>
        <taxon>Asterales</taxon>
        <taxon>Asteraceae</taxon>
        <taxon>Cichorioideae</taxon>
        <taxon>Cichorieae</taxon>
        <taxon>Lactucinae</taxon>
        <taxon>Lactuca</taxon>
    </lineage>
</organism>
<comment type="caution">
    <text evidence="1">The sequence shown here is derived from an EMBL/GenBank/DDBJ whole genome shotgun (WGS) entry which is preliminary data.</text>
</comment>
<reference evidence="1 2" key="1">
    <citation type="submission" date="2022-01" db="EMBL/GenBank/DDBJ databases">
        <authorList>
            <person name="Xiong W."/>
            <person name="Schranz E."/>
        </authorList>
    </citation>
    <scope>NUCLEOTIDE SEQUENCE [LARGE SCALE GENOMIC DNA]</scope>
</reference>
<name>A0AAU9PWC9_9ASTR</name>
<accession>A0AAU9PWC9</accession>
<keyword evidence="2" id="KW-1185">Reference proteome</keyword>
<evidence type="ECO:0000313" key="1">
    <source>
        <dbReference type="EMBL" id="CAH1454660.1"/>
    </source>
</evidence>
<sequence length="68" mass="7890">MIISRCCPLLIGHQYEHVDNYAGFSDNHTRFAGHEEEIDRKLMEAFFFRDALPHHKLADIISGGRNTF</sequence>
<dbReference type="EMBL" id="CAKMRJ010005818">
    <property type="protein sequence ID" value="CAH1454660.1"/>
    <property type="molecule type" value="Genomic_DNA"/>
</dbReference>
<protein>
    <submittedName>
        <fullName evidence="1">Uncharacterized protein</fullName>
    </submittedName>
</protein>
<dbReference type="Proteomes" id="UP001157418">
    <property type="component" value="Unassembled WGS sequence"/>
</dbReference>
<proteinExistence type="predicted"/>
<dbReference type="AlphaFoldDB" id="A0AAU9PWC9"/>
<evidence type="ECO:0000313" key="2">
    <source>
        <dbReference type="Proteomes" id="UP001157418"/>
    </source>
</evidence>